<reference evidence="1" key="1">
    <citation type="submission" date="2021-01" db="EMBL/GenBank/DDBJ databases">
        <authorList>
            <person name="Zahm M."/>
            <person name="Roques C."/>
            <person name="Cabau C."/>
            <person name="Klopp C."/>
            <person name="Donnadieu C."/>
            <person name="Jouanno E."/>
            <person name="Lampietro C."/>
            <person name="Louis A."/>
            <person name="Herpin A."/>
            <person name="Echchiki A."/>
            <person name="Berthelot C."/>
            <person name="Parey E."/>
            <person name="Roest-Crollius H."/>
            <person name="Braasch I."/>
            <person name="Postlethwait J."/>
            <person name="Bobe J."/>
            <person name="Montfort J."/>
            <person name="Bouchez O."/>
            <person name="Begum T."/>
            <person name="Mejri S."/>
            <person name="Adams A."/>
            <person name="Chen W.-J."/>
            <person name="Guiguen Y."/>
        </authorList>
    </citation>
    <scope>NUCLEOTIDE SEQUENCE</scope>
    <source>
        <tissue evidence="1">Blood</tissue>
    </source>
</reference>
<dbReference type="AlphaFoldDB" id="A0A8T3DAD5"/>
<proteinExistence type="predicted"/>
<dbReference type="PANTHER" id="PTHR11852">
    <property type="entry name" value="PLATELET-ACTIVATING FACTOR ACETYLHYDROLASE"/>
    <property type="match status" value="1"/>
</dbReference>
<name>A0A8T3DAD5_9TELE</name>
<dbReference type="Proteomes" id="UP000829720">
    <property type="component" value="Unassembled WGS sequence"/>
</dbReference>
<evidence type="ECO:0000313" key="1">
    <source>
        <dbReference type="EMBL" id="KAI1894233.1"/>
    </source>
</evidence>
<dbReference type="PANTHER" id="PTHR11852:SF4">
    <property type="entry name" value="LITTLE ELONGATION COMPLEX SUBUNIT 1"/>
    <property type="match status" value="1"/>
</dbReference>
<dbReference type="OrthoDB" id="2238957at2759"/>
<dbReference type="EMBL" id="JAERUA010000010">
    <property type="protein sequence ID" value="KAI1894233.1"/>
    <property type="molecule type" value="Genomic_DNA"/>
</dbReference>
<organism evidence="1 2">
    <name type="scientific">Albula goreensis</name>
    <dbReference type="NCBI Taxonomy" id="1534307"/>
    <lineage>
        <taxon>Eukaryota</taxon>
        <taxon>Metazoa</taxon>
        <taxon>Chordata</taxon>
        <taxon>Craniata</taxon>
        <taxon>Vertebrata</taxon>
        <taxon>Euteleostomi</taxon>
        <taxon>Actinopterygii</taxon>
        <taxon>Neopterygii</taxon>
        <taxon>Teleostei</taxon>
        <taxon>Albuliformes</taxon>
        <taxon>Albulidae</taxon>
        <taxon>Albula</taxon>
    </lineage>
</organism>
<accession>A0A8T3DAD5</accession>
<keyword evidence="2" id="KW-1185">Reference proteome</keyword>
<evidence type="ECO:0000313" key="2">
    <source>
        <dbReference type="Proteomes" id="UP000829720"/>
    </source>
</evidence>
<protein>
    <submittedName>
        <fullName evidence="1">Uncharacterized protein</fullName>
    </submittedName>
</protein>
<sequence length="84" mass="9532">MLYFFTKIITMMPGENHSKLPEIASDATAGICQNCTILHQNLKEYVAALLTLKGKIFDTDRLLTEYQEKCNDILYTSEISKGNQ</sequence>
<comment type="caution">
    <text evidence="1">The sequence shown here is derived from an EMBL/GenBank/DDBJ whole genome shotgun (WGS) entry which is preliminary data.</text>
</comment>
<gene>
    <name evidence="1" type="ORF">AGOR_G00113710</name>
</gene>